<dbReference type="RefSeq" id="WP_239549200.1">
    <property type="nucleotide sequence ID" value="NZ_JAFBER010000012.1"/>
</dbReference>
<gene>
    <name evidence="7" type="ORF">JOD45_001991</name>
</gene>
<sequence length="212" mass="22638">MAVLNSPFIGFIVIFIAALLLFGEMLVKSKGIFGLLGAGLFLLYFIYHLHRGSPLLMLGLLIFGLVLIIIDSKLITNGSVALIGVTLMILACVLPTPSALYGLAVAAAFILGTSCSFLFLKIFPARSYWSKLTFSDQLSSEAGYNAMNESHKALVGKDGTTETSFRPVGIVEIEGKRYSAITDGIWLKKGEAVSVISVDGTKIVVQKKAAGT</sequence>
<keyword evidence="7" id="KW-0378">Hydrolase</keyword>
<feature type="transmembrane region" description="Helical" evidence="5">
    <location>
        <begin position="6"/>
        <end position="23"/>
    </location>
</feature>
<feature type="transmembrane region" description="Helical" evidence="5">
    <location>
        <begin position="77"/>
        <end position="96"/>
    </location>
</feature>
<keyword evidence="7" id="KW-0645">Protease</keyword>
<keyword evidence="2 5" id="KW-0812">Transmembrane</keyword>
<feature type="transmembrane region" description="Helical" evidence="5">
    <location>
        <begin position="53"/>
        <end position="70"/>
    </location>
</feature>
<comment type="caution">
    <text evidence="7">The sequence shown here is derived from an EMBL/GenBank/DDBJ whole genome shotgun (WGS) entry which is preliminary data.</text>
</comment>
<evidence type="ECO:0000313" key="7">
    <source>
        <dbReference type="EMBL" id="MBM7645772.1"/>
    </source>
</evidence>
<dbReference type="EMBL" id="JAFBER010000012">
    <property type="protein sequence ID" value="MBM7645772.1"/>
    <property type="molecule type" value="Genomic_DNA"/>
</dbReference>
<feature type="transmembrane region" description="Helical" evidence="5">
    <location>
        <begin position="30"/>
        <end position="47"/>
    </location>
</feature>
<dbReference type="PANTHER" id="PTHR33507">
    <property type="entry name" value="INNER MEMBRANE PROTEIN YBBJ"/>
    <property type="match status" value="1"/>
</dbReference>
<dbReference type="Proteomes" id="UP000808914">
    <property type="component" value="Unassembled WGS sequence"/>
</dbReference>
<evidence type="ECO:0000256" key="3">
    <source>
        <dbReference type="ARBA" id="ARBA00022989"/>
    </source>
</evidence>
<dbReference type="InterPro" id="IPR052165">
    <property type="entry name" value="Membrane_assoc_protease"/>
</dbReference>
<evidence type="ECO:0000256" key="1">
    <source>
        <dbReference type="ARBA" id="ARBA00004141"/>
    </source>
</evidence>
<evidence type="ECO:0000256" key="5">
    <source>
        <dbReference type="SAM" id="Phobius"/>
    </source>
</evidence>
<keyword evidence="3 5" id="KW-1133">Transmembrane helix</keyword>
<dbReference type="PANTHER" id="PTHR33507:SF3">
    <property type="entry name" value="INNER MEMBRANE PROTEIN YBBJ"/>
    <property type="match status" value="1"/>
</dbReference>
<dbReference type="GO" id="GO:0006508">
    <property type="term" value="P:proteolysis"/>
    <property type="evidence" value="ECO:0007669"/>
    <property type="project" value="UniProtKB-KW"/>
</dbReference>
<evidence type="ECO:0000259" key="6">
    <source>
        <dbReference type="Pfam" id="PF01957"/>
    </source>
</evidence>
<dbReference type="InterPro" id="IPR002810">
    <property type="entry name" value="NfeD-like_C"/>
</dbReference>
<dbReference type="Pfam" id="PF01957">
    <property type="entry name" value="NfeD"/>
    <property type="match status" value="1"/>
</dbReference>
<keyword evidence="8" id="KW-1185">Reference proteome</keyword>
<protein>
    <submittedName>
        <fullName evidence="7">Membrane-bound ClpP family serine protease</fullName>
    </submittedName>
</protein>
<feature type="domain" description="NfeD-like C-terminal" evidence="6">
    <location>
        <begin position="152"/>
        <end position="207"/>
    </location>
</feature>
<comment type="subcellular location">
    <subcellularLocation>
        <location evidence="1">Membrane</location>
        <topology evidence="1">Multi-pass membrane protein</topology>
    </subcellularLocation>
</comment>
<proteinExistence type="predicted"/>
<keyword evidence="4 5" id="KW-0472">Membrane</keyword>
<dbReference type="SUPFAM" id="SSF141322">
    <property type="entry name" value="NfeD domain-like"/>
    <property type="match status" value="1"/>
</dbReference>
<reference evidence="7 8" key="1">
    <citation type="submission" date="2021-01" db="EMBL/GenBank/DDBJ databases">
        <title>Genomic Encyclopedia of Type Strains, Phase IV (KMG-IV): sequencing the most valuable type-strain genomes for metagenomic binning, comparative biology and taxonomic classification.</title>
        <authorList>
            <person name="Goeker M."/>
        </authorList>
    </citation>
    <scope>NUCLEOTIDE SEQUENCE [LARGE SCALE GENOMIC DNA]</scope>
    <source>
        <strain evidence="7 8">DSM 28236</strain>
    </source>
</reference>
<accession>A0ABS2Q2L2</accession>
<name>A0ABS2Q2L2_9BACL</name>
<dbReference type="GO" id="GO:0008233">
    <property type="term" value="F:peptidase activity"/>
    <property type="evidence" value="ECO:0007669"/>
    <property type="project" value="UniProtKB-KW"/>
</dbReference>
<dbReference type="InterPro" id="IPR012340">
    <property type="entry name" value="NA-bd_OB-fold"/>
</dbReference>
<dbReference type="Gene3D" id="2.40.50.140">
    <property type="entry name" value="Nucleic acid-binding proteins"/>
    <property type="match status" value="1"/>
</dbReference>
<feature type="transmembrane region" description="Helical" evidence="5">
    <location>
        <begin position="102"/>
        <end position="123"/>
    </location>
</feature>
<organism evidence="7 8">
    <name type="scientific">Scopulibacillus daqui</name>
    <dbReference type="NCBI Taxonomy" id="1469162"/>
    <lineage>
        <taxon>Bacteria</taxon>
        <taxon>Bacillati</taxon>
        <taxon>Bacillota</taxon>
        <taxon>Bacilli</taxon>
        <taxon>Bacillales</taxon>
        <taxon>Sporolactobacillaceae</taxon>
        <taxon>Scopulibacillus</taxon>
    </lineage>
</organism>
<evidence type="ECO:0000313" key="8">
    <source>
        <dbReference type="Proteomes" id="UP000808914"/>
    </source>
</evidence>
<evidence type="ECO:0000256" key="4">
    <source>
        <dbReference type="ARBA" id="ARBA00023136"/>
    </source>
</evidence>
<evidence type="ECO:0000256" key="2">
    <source>
        <dbReference type="ARBA" id="ARBA00022692"/>
    </source>
</evidence>